<dbReference type="PANTHER" id="PTHR31623">
    <property type="entry name" value="F21J9.9"/>
    <property type="match status" value="1"/>
</dbReference>
<protein>
    <submittedName>
        <fullName evidence="4">Uncharacterized protein</fullName>
    </submittedName>
</protein>
<dbReference type="AlphaFoldDB" id="A0AAP0M1M2"/>
<dbReference type="PANTHER" id="PTHR31623:SF28">
    <property type="entry name" value="BAHD ACYLTRANSFERASE"/>
    <property type="match status" value="1"/>
</dbReference>
<dbReference type="Gene3D" id="3.30.559.10">
    <property type="entry name" value="Chloramphenicol acetyltransferase-like domain"/>
    <property type="match status" value="3"/>
</dbReference>
<evidence type="ECO:0000256" key="3">
    <source>
        <dbReference type="ARBA" id="ARBA00023315"/>
    </source>
</evidence>
<keyword evidence="5" id="KW-1185">Reference proteome</keyword>
<dbReference type="Pfam" id="PF02458">
    <property type="entry name" value="Transferase"/>
    <property type="match status" value="1"/>
</dbReference>
<evidence type="ECO:0000313" key="4">
    <source>
        <dbReference type="EMBL" id="KAK9194395.1"/>
    </source>
</evidence>
<reference evidence="4 5" key="1">
    <citation type="submission" date="2024-05" db="EMBL/GenBank/DDBJ databases">
        <title>Haplotype-resolved chromosome-level genome assembly of Huyou (Citrus changshanensis).</title>
        <authorList>
            <person name="Miao C."/>
            <person name="Chen W."/>
            <person name="Wu Y."/>
            <person name="Wang L."/>
            <person name="Zhao S."/>
            <person name="Grierson D."/>
            <person name="Xu C."/>
            <person name="Chen K."/>
        </authorList>
    </citation>
    <scope>NUCLEOTIDE SEQUENCE [LARGE SCALE GENOMIC DNA]</scope>
    <source>
        <strain evidence="4">01-14</strain>
        <tissue evidence="4">Leaf</tissue>
    </source>
</reference>
<name>A0AAP0M1M2_9ROSI</name>
<evidence type="ECO:0000256" key="2">
    <source>
        <dbReference type="ARBA" id="ARBA00022679"/>
    </source>
</evidence>
<dbReference type="Proteomes" id="UP001428341">
    <property type="component" value="Unassembled WGS sequence"/>
</dbReference>
<comment type="caution">
    <text evidence="4">The sequence shown here is derived from an EMBL/GenBank/DDBJ whole genome shotgun (WGS) entry which is preliminary data.</text>
</comment>
<gene>
    <name evidence="4" type="ORF">WN944_005102</name>
</gene>
<keyword evidence="3" id="KW-0012">Acyltransferase</keyword>
<dbReference type="InterPro" id="IPR023213">
    <property type="entry name" value="CAT-like_dom_sf"/>
</dbReference>
<evidence type="ECO:0000313" key="5">
    <source>
        <dbReference type="Proteomes" id="UP001428341"/>
    </source>
</evidence>
<accession>A0AAP0M1M2</accession>
<organism evidence="4 5">
    <name type="scientific">Citrus x changshan-huyou</name>
    <dbReference type="NCBI Taxonomy" id="2935761"/>
    <lineage>
        <taxon>Eukaryota</taxon>
        <taxon>Viridiplantae</taxon>
        <taxon>Streptophyta</taxon>
        <taxon>Embryophyta</taxon>
        <taxon>Tracheophyta</taxon>
        <taxon>Spermatophyta</taxon>
        <taxon>Magnoliopsida</taxon>
        <taxon>eudicotyledons</taxon>
        <taxon>Gunneridae</taxon>
        <taxon>Pentapetalae</taxon>
        <taxon>rosids</taxon>
        <taxon>malvids</taxon>
        <taxon>Sapindales</taxon>
        <taxon>Rutaceae</taxon>
        <taxon>Aurantioideae</taxon>
        <taxon>Citrus</taxon>
    </lineage>
</organism>
<evidence type="ECO:0000256" key="1">
    <source>
        <dbReference type="ARBA" id="ARBA00009861"/>
    </source>
</evidence>
<dbReference type="EMBL" id="JBCGBO010000006">
    <property type="protein sequence ID" value="KAK9194395.1"/>
    <property type="molecule type" value="Genomic_DNA"/>
</dbReference>
<proteinExistence type="inferred from homology"/>
<keyword evidence="2" id="KW-0808">Transferase</keyword>
<sequence length="519" mass="57559">MELRISSTENIKPSSPTPDHLRTHRLSFIDQLSPRAYLSMILFYSAGASPVHLKKSLSETLTHFYPFAGQFKDSPVVDCDDHGVTFIEAYLAEEDVSEVIQQAKANILEQLIPCKPHESTRVEHNLIVQVNYFGCGGMAIGICFHHKIADAATAANFLKTWGLHARGAGAGGTNDFKHVVYDSNSIFPAQDLPDMLVNLGLGLFSLDSVVKRFTFEGEKIASLREKVVKAEPYLDRPSRVEVVSSVILGALLAAYGGLRDDDEEFTTTPPKNVTAIFAVNLRKRMNPPLPEQSFGNISSAAFLNLPIDREKKINHSSLAGQLRQSIRMVDDQFVRKLYAEGEILNILKAVEAQGSPKSNKVFVISSWCKMPFYEADFGWGKPVSIGVGTRFTDAAVLVDSCQTDAIEAWGAVIVAYRETDEESSYSKLVKAIFAVNFRKRHPPMPKQSFGNNFSIAALNLSIEKEVHYSGLLGELGQSIRRVDDQLVRKLYGDGESGTKCHQDLQRQHHQRIIIIIGSF</sequence>
<comment type="similarity">
    <text evidence="1">Belongs to the plant acyltransferase family.</text>
</comment>
<dbReference type="GO" id="GO:0016746">
    <property type="term" value="F:acyltransferase activity"/>
    <property type="evidence" value="ECO:0007669"/>
    <property type="project" value="UniProtKB-KW"/>
</dbReference>